<evidence type="ECO:0000256" key="3">
    <source>
        <dbReference type="ARBA" id="ARBA00023027"/>
    </source>
</evidence>
<dbReference type="InterPro" id="IPR006115">
    <property type="entry name" value="6PGDH_NADP-bd"/>
</dbReference>
<dbReference type="Proteomes" id="UP000656042">
    <property type="component" value="Unassembled WGS sequence"/>
</dbReference>
<dbReference type="RefSeq" id="WP_189082372.1">
    <property type="nucleotide sequence ID" value="NZ_BMMX01000044.1"/>
</dbReference>
<reference evidence="7" key="1">
    <citation type="journal article" date="2014" name="Int. J. Syst. Evol. Microbiol.">
        <title>Complete genome sequence of Corynebacterium casei LMG S-19264T (=DSM 44701T), isolated from a smear-ripened cheese.</title>
        <authorList>
            <consortium name="US DOE Joint Genome Institute (JGI-PGF)"/>
            <person name="Walter F."/>
            <person name="Albersmeier A."/>
            <person name="Kalinowski J."/>
            <person name="Ruckert C."/>
        </authorList>
    </citation>
    <scope>NUCLEOTIDE SEQUENCE</scope>
    <source>
        <strain evidence="7">CGMCC 4.7299</strain>
    </source>
</reference>
<dbReference type="Gene3D" id="3.40.50.720">
    <property type="entry name" value="NAD(P)-binding Rossmann-like Domain"/>
    <property type="match status" value="1"/>
</dbReference>
<keyword evidence="2" id="KW-0560">Oxidoreductase</keyword>
<evidence type="ECO:0000313" key="7">
    <source>
        <dbReference type="EMBL" id="GGL14487.1"/>
    </source>
</evidence>
<feature type="active site" evidence="4">
    <location>
        <position position="164"/>
    </location>
</feature>
<dbReference type="InterPro" id="IPR015815">
    <property type="entry name" value="HIBADH-related"/>
</dbReference>
<protein>
    <submittedName>
        <fullName evidence="7">3-hydroxyisobutyrate dehydrogenase</fullName>
    </submittedName>
</protein>
<sequence length="280" mass="28278">MRTAVLGAGVMGAGMVRSLRRAGHEVAVWNRTASKSRELATEGVVAAPTVTDAVRGADAVITMLFDADATLAVKAELTGALAPGAVWIQAGTLGLEGVAAVADGVTAIVDAPVLGTKKPAEDGALVVLASGDSGLLDHCKPVFEAIGSRTLIVGDTVGQASALKLVCNSWVALIMAGTAQSVQFARALGVDPRLFLDAIDGGPIGAPYAQLKGKAILAGDYQTSFAVDGVVKDVQLMVDAAERSGFPPELLSAVKDLYAQASASGHGGADMAAVAEAFRN</sequence>
<dbReference type="PANTHER" id="PTHR43580">
    <property type="entry name" value="OXIDOREDUCTASE GLYR1-RELATED"/>
    <property type="match status" value="1"/>
</dbReference>
<dbReference type="InterPro" id="IPR051265">
    <property type="entry name" value="HIBADH-related_NP60_sf"/>
</dbReference>
<dbReference type="InterPro" id="IPR029154">
    <property type="entry name" value="HIBADH-like_NADP-bd"/>
</dbReference>
<dbReference type="GO" id="GO:0016491">
    <property type="term" value="F:oxidoreductase activity"/>
    <property type="evidence" value="ECO:0007669"/>
    <property type="project" value="UniProtKB-KW"/>
</dbReference>
<dbReference type="InterPro" id="IPR013328">
    <property type="entry name" value="6PGD_dom2"/>
</dbReference>
<keyword evidence="8" id="KW-1185">Reference proteome</keyword>
<comment type="caution">
    <text evidence="7">The sequence shown here is derived from an EMBL/GenBank/DDBJ whole genome shotgun (WGS) entry which is preliminary data.</text>
</comment>
<comment type="similarity">
    <text evidence="1">Belongs to the HIBADH-related family.</text>
</comment>
<evidence type="ECO:0000259" key="5">
    <source>
        <dbReference type="Pfam" id="PF03446"/>
    </source>
</evidence>
<proteinExistence type="inferred from homology"/>
<dbReference type="InterPro" id="IPR036291">
    <property type="entry name" value="NAD(P)-bd_dom_sf"/>
</dbReference>
<evidence type="ECO:0000313" key="8">
    <source>
        <dbReference type="Proteomes" id="UP000656042"/>
    </source>
</evidence>
<dbReference type="Gene3D" id="1.10.1040.10">
    <property type="entry name" value="N-(1-d-carboxylethyl)-l-norvaline Dehydrogenase, domain 2"/>
    <property type="match status" value="1"/>
</dbReference>
<dbReference type="EMBL" id="BMMX01000044">
    <property type="protein sequence ID" value="GGL14487.1"/>
    <property type="molecule type" value="Genomic_DNA"/>
</dbReference>
<dbReference type="SUPFAM" id="SSF51735">
    <property type="entry name" value="NAD(P)-binding Rossmann-fold domains"/>
    <property type="match status" value="1"/>
</dbReference>
<keyword evidence="3" id="KW-0520">NAD</keyword>
<dbReference type="AlphaFoldDB" id="A0A8J3C3S8"/>
<dbReference type="Pfam" id="PF14833">
    <property type="entry name" value="NAD_binding_11"/>
    <property type="match status" value="1"/>
</dbReference>
<feature type="domain" description="6-phosphogluconate dehydrogenase NADP-binding" evidence="5">
    <location>
        <begin position="4"/>
        <end position="154"/>
    </location>
</feature>
<evidence type="ECO:0000256" key="4">
    <source>
        <dbReference type="PIRSR" id="PIRSR000103-1"/>
    </source>
</evidence>
<feature type="domain" description="3-hydroxyisobutyrate dehydrogenase-like NAD-binding" evidence="6">
    <location>
        <begin position="158"/>
        <end position="276"/>
    </location>
</feature>
<evidence type="ECO:0000259" key="6">
    <source>
        <dbReference type="Pfam" id="PF14833"/>
    </source>
</evidence>
<dbReference type="GO" id="GO:0051287">
    <property type="term" value="F:NAD binding"/>
    <property type="evidence" value="ECO:0007669"/>
    <property type="project" value="InterPro"/>
</dbReference>
<reference evidence="7" key="2">
    <citation type="submission" date="2020-09" db="EMBL/GenBank/DDBJ databases">
        <authorList>
            <person name="Sun Q."/>
            <person name="Zhou Y."/>
        </authorList>
    </citation>
    <scope>NUCLEOTIDE SEQUENCE</scope>
    <source>
        <strain evidence="7">CGMCC 4.7299</strain>
    </source>
</reference>
<accession>A0A8J3C3S8</accession>
<dbReference type="GO" id="GO:0050661">
    <property type="term" value="F:NADP binding"/>
    <property type="evidence" value="ECO:0007669"/>
    <property type="project" value="InterPro"/>
</dbReference>
<gene>
    <name evidence="7" type="primary">mmsB</name>
    <name evidence="7" type="ORF">GCM10012284_56570</name>
</gene>
<evidence type="ECO:0000256" key="2">
    <source>
        <dbReference type="ARBA" id="ARBA00023002"/>
    </source>
</evidence>
<dbReference type="Pfam" id="PF03446">
    <property type="entry name" value="NAD_binding_2"/>
    <property type="match status" value="1"/>
</dbReference>
<dbReference type="PANTHER" id="PTHR43580:SF2">
    <property type="entry name" value="CYTOKINE-LIKE NUCLEAR FACTOR N-PAC"/>
    <property type="match status" value="1"/>
</dbReference>
<organism evidence="7 8">
    <name type="scientific">Mangrovihabitans endophyticus</name>
    <dbReference type="NCBI Taxonomy" id="1751298"/>
    <lineage>
        <taxon>Bacteria</taxon>
        <taxon>Bacillati</taxon>
        <taxon>Actinomycetota</taxon>
        <taxon>Actinomycetes</taxon>
        <taxon>Micromonosporales</taxon>
        <taxon>Micromonosporaceae</taxon>
        <taxon>Mangrovihabitans</taxon>
    </lineage>
</organism>
<dbReference type="InterPro" id="IPR008927">
    <property type="entry name" value="6-PGluconate_DH-like_C_sf"/>
</dbReference>
<dbReference type="SUPFAM" id="SSF48179">
    <property type="entry name" value="6-phosphogluconate dehydrogenase C-terminal domain-like"/>
    <property type="match status" value="1"/>
</dbReference>
<name>A0A8J3C3S8_9ACTN</name>
<evidence type="ECO:0000256" key="1">
    <source>
        <dbReference type="ARBA" id="ARBA00009080"/>
    </source>
</evidence>
<dbReference type="PIRSF" id="PIRSF000103">
    <property type="entry name" value="HIBADH"/>
    <property type="match status" value="1"/>
</dbReference>